<gene>
    <name evidence="2" type="ORF">H5410_043086</name>
</gene>
<comment type="caution">
    <text evidence="2">The sequence shown here is derived from an EMBL/GenBank/DDBJ whole genome shotgun (WGS) entry which is preliminary data.</text>
</comment>
<evidence type="ECO:0000313" key="3">
    <source>
        <dbReference type="Proteomes" id="UP000824120"/>
    </source>
</evidence>
<dbReference type="OrthoDB" id="1750780at2759"/>
<feature type="region of interest" description="Disordered" evidence="1">
    <location>
        <begin position="74"/>
        <end position="103"/>
    </location>
</feature>
<organism evidence="2 3">
    <name type="scientific">Solanum commersonii</name>
    <name type="common">Commerson's wild potato</name>
    <name type="synonym">Commerson's nightshade</name>
    <dbReference type="NCBI Taxonomy" id="4109"/>
    <lineage>
        <taxon>Eukaryota</taxon>
        <taxon>Viridiplantae</taxon>
        <taxon>Streptophyta</taxon>
        <taxon>Embryophyta</taxon>
        <taxon>Tracheophyta</taxon>
        <taxon>Spermatophyta</taxon>
        <taxon>Magnoliopsida</taxon>
        <taxon>eudicotyledons</taxon>
        <taxon>Gunneridae</taxon>
        <taxon>Pentapetalae</taxon>
        <taxon>asterids</taxon>
        <taxon>lamiids</taxon>
        <taxon>Solanales</taxon>
        <taxon>Solanaceae</taxon>
        <taxon>Solanoideae</taxon>
        <taxon>Solaneae</taxon>
        <taxon>Solanum</taxon>
    </lineage>
</organism>
<sequence length="478" mass="54042">MAPTLNFNSISNTVCVMDASTRLGSRLVKRLLTNGYMVHAAIQNIHNGGHGEFLDACDMKRIKNFHWDPFDYHKSSAKPSSSKKRTSSVKKKSCKKARSDPSIPFEPEDMHNFWGVEQKLKFEAFKKRPIVPGRVINLELLEESHCPVISLFRTQKLSLLLRLCGHELYEEPVRLFYANLRVSEDSGDLETLVLGNRIVINDSMFKDVFGSEFFDDVPYMNGVWPENFEVSFEAAKAAVAEPNTDLSNFGPLSLCFENCIIAHIVATTLVPRKGSLSNISTRDVFILYCLVKKYRINWAAWIREYMLESIEDSNPSASLPYELLVSRIIVDSLVDLSNYKPVKVNATYDTKTFSSMGYVLVNDKWHKKESLQARAETPKATRVSADSASVLLQEVGDIKTRLTSLESNVMVMRVEDLKKEGVKTVNRLIKQVDSIKAGADFSHNELAVSVQTSYSNLSKDVERSYDSFCRNILNTLKC</sequence>
<dbReference type="EMBL" id="JACXVP010000008">
    <property type="protein sequence ID" value="KAG5592572.1"/>
    <property type="molecule type" value="Genomic_DNA"/>
</dbReference>
<feature type="compositionally biased region" description="Basic residues" evidence="1">
    <location>
        <begin position="81"/>
        <end position="96"/>
    </location>
</feature>
<reference evidence="2 3" key="1">
    <citation type="submission" date="2020-09" db="EMBL/GenBank/DDBJ databases">
        <title>De no assembly of potato wild relative species, Solanum commersonii.</title>
        <authorList>
            <person name="Cho K."/>
        </authorList>
    </citation>
    <scope>NUCLEOTIDE SEQUENCE [LARGE SCALE GENOMIC DNA]</scope>
    <source>
        <strain evidence="2">LZ3.2</strain>
        <tissue evidence="2">Leaf</tissue>
    </source>
</reference>
<proteinExistence type="predicted"/>
<dbReference type="AlphaFoldDB" id="A0A9J5XZL6"/>
<protein>
    <submittedName>
        <fullName evidence="2">Uncharacterized protein</fullName>
    </submittedName>
</protein>
<evidence type="ECO:0000313" key="2">
    <source>
        <dbReference type="EMBL" id="KAG5592572.1"/>
    </source>
</evidence>
<name>A0A9J5XZL6_SOLCO</name>
<evidence type="ECO:0000256" key="1">
    <source>
        <dbReference type="SAM" id="MobiDB-lite"/>
    </source>
</evidence>
<accession>A0A9J5XZL6</accession>
<keyword evidence="3" id="KW-1185">Reference proteome</keyword>
<dbReference type="Proteomes" id="UP000824120">
    <property type="component" value="Chromosome 8"/>
</dbReference>